<keyword evidence="3" id="KW-1185">Reference proteome</keyword>
<gene>
    <name evidence="2" type="ORF">GCM10022377_12980</name>
</gene>
<keyword evidence="1" id="KW-0472">Membrane</keyword>
<keyword evidence="1" id="KW-0812">Transmembrane</keyword>
<keyword evidence="1" id="KW-1133">Transmembrane helix</keyword>
<dbReference type="Proteomes" id="UP001501536">
    <property type="component" value="Unassembled WGS sequence"/>
</dbReference>
<evidence type="ECO:0000256" key="1">
    <source>
        <dbReference type="SAM" id="Phobius"/>
    </source>
</evidence>
<proteinExistence type="predicted"/>
<organism evidence="2 3">
    <name type="scientific">Zhihengliuella alba</name>
    <dbReference type="NCBI Taxonomy" id="547018"/>
    <lineage>
        <taxon>Bacteria</taxon>
        <taxon>Bacillati</taxon>
        <taxon>Actinomycetota</taxon>
        <taxon>Actinomycetes</taxon>
        <taxon>Micrococcales</taxon>
        <taxon>Micrococcaceae</taxon>
        <taxon>Zhihengliuella</taxon>
    </lineage>
</organism>
<dbReference type="EMBL" id="BAABCJ010000002">
    <property type="protein sequence ID" value="GAA3700950.1"/>
    <property type="molecule type" value="Genomic_DNA"/>
</dbReference>
<evidence type="ECO:0000313" key="3">
    <source>
        <dbReference type="Proteomes" id="UP001501536"/>
    </source>
</evidence>
<accession>A0ABP7D8P9</accession>
<reference evidence="3" key="1">
    <citation type="journal article" date="2019" name="Int. J. Syst. Evol. Microbiol.">
        <title>The Global Catalogue of Microorganisms (GCM) 10K type strain sequencing project: providing services to taxonomists for standard genome sequencing and annotation.</title>
        <authorList>
            <consortium name="The Broad Institute Genomics Platform"/>
            <consortium name="The Broad Institute Genome Sequencing Center for Infectious Disease"/>
            <person name="Wu L."/>
            <person name="Ma J."/>
        </authorList>
    </citation>
    <scope>NUCLEOTIDE SEQUENCE [LARGE SCALE GENOMIC DNA]</scope>
    <source>
        <strain evidence="3">JCM 16961</strain>
    </source>
</reference>
<feature type="transmembrane region" description="Helical" evidence="1">
    <location>
        <begin position="46"/>
        <end position="66"/>
    </location>
</feature>
<name>A0ABP7D8P9_9MICC</name>
<sequence>MGTTESTRRGLGTTAVDAVAAAAVSPSGRGGRRAPRRSARSVGSRLLGPLLAAAVLCGVGACAPPAEPALALLDTPASTQEIPDQILEAGFMEPASIRFAGADQDGIEYYLGRSNQADEVCVAIFSPERTYEFSGGCAPLEPETFALVQAVTTPPRVAHLVADGYTPPAEDGLSRVSDNVWVEIQEQ</sequence>
<protein>
    <submittedName>
        <fullName evidence="2">Uncharacterized protein</fullName>
    </submittedName>
</protein>
<evidence type="ECO:0000313" key="2">
    <source>
        <dbReference type="EMBL" id="GAA3700950.1"/>
    </source>
</evidence>
<comment type="caution">
    <text evidence="2">The sequence shown here is derived from an EMBL/GenBank/DDBJ whole genome shotgun (WGS) entry which is preliminary data.</text>
</comment>
<dbReference type="RefSeq" id="WP_344881775.1">
    <property type="nucleotide sequence ID" value="NZ_BAABCJ010000002.1"/>
</dbReference>